<dbReference type="EMBL" id="CP041186">
    <property type="protein sequence ID" value="QDG52305.1"/>
    <property type="molecule type" value="Genomic_DNA"/>
</dbReference>
<keyword evidence="3" id="KW-1185">Reference proteome</keyword>
<dbReference type="RefSeq" id="WP_141198777.1">
    <property type="nucleotide sequence ID" value="NZ_CP041186.1"/>
</dbReference>
<sequence>MSESKASSREPIWQESRLRAMVRDTGRSAQTRSWALDRLARMLGEQAVVPLAVDMLADEEPHVAANALTMLESAGRKECSEAVAAFSTRDDVPHWSKRLSTVLLASCGDEEACQTAFGSPGAVTYFELWAERDPHGFSEAACAFWSDRLAHNPDFLAACTTAATAELAAPLLETLGKLDTCDPNRDDLLVRLMARAGFGLPELGADMPIEWHPSQEDIFSSRVDPSMLEERCDELAELVAQEDWKAVSRHCLDTIGSIGESGARELDAPPLDWAFVLAGALDEHPQRIPDDYMRAQLSFALQEAVLLVFDIEATLDERDGLEPVLDLYGWSIGTERDRLEEMIEARWTGSDDQRELVTQWLDRIDDEFEWFDALQVASRLDGYDVTPCLSVLVDEMEDERAGYDIDWAAETLICALERQPGLVADEPDRLLLGGAVVSDSALLALATVPYTWASRLILERFDKLASTEENEVLWETLSELADPDSLEPLMEQWEPGEYRLAHAIAFVADVAGRLDELPDGIKKDLDELSSREARYEKRLEAMISGDGDLSAALPDGGPLELSLRCTECDTVSDYTFRELYLDREREVDLRDPFAAVLFDRIVECPNCGAVDSVEPTERAEHRLAAMIAALADAERWPEDSPLQVWHPELWDGTTFRTPREGIEHLEAQANAQPDRPEPWRRLGHFCVRFHADAKAKEAYEHADRLDGRGVPDPDRLRDLGIPTEPVGPDEAKALLAEHSHRHAPHPGDGAKLASYELHECLVSENWRDVEKLASVFVSRKVSEDKYVAAAFLVDLGSQGVKEVIFASSLGPDRYSGLKKRLQDIHGNLESSPPELAARILDTAVRFALALGFFPPDDYFAAREMLAEYDPDAAGEDVPTGEQGLPLYVGDPDAFEPVVEQIYRRTGPDGFASI</sequence>
<proteinExistence type="predicted"/>
<organism evidence="2 3">
    <name type="scientific">Persicimonas caeni</name>
    <dbReference type="NCBI Taxonomy" id="2292766"/>
    <lineage>
        <taxon>Bacteria</taxon>
        <taxon>Deltaproteobacteria</taxon>
        <taxon>Bradymonadales</taxon>
        <taxon>Bradymonadaceae</taxon>
        <taxon>Persicimonas</taxon>
    </lineage>
</organism>
<evidence type="ECO:0000313" key="3">
    <source>
        <dbReference type="Proteomes" id="UP000315995"/>
    </source>
</evidence>
<accession>A0A4Y6PX27</accession>
<accession>A0A5B8Y8R0</accession>
<dbReference type="Proteomes" id="UP000315995">
    <property type="component" value="Chromosome"/>
</dbReference>
<gene>
    <name evidence="2" type="ORF">FIV42_16635</name>
</gene>
<dbReference type="AlphaFoldDB" id="A0A4Y6PX27"/>
<feature type="region of interest" description="Disordered" evidence="1">
    <location>
        <begin position="700"/>
        <end position="727"/>
    </location>
</feature>
<evidence type="ECO:0000256" key="1">
    <source>
        <dbReference type="SAM" id="MobiDB-lite"/>
    </source>
</evidence>
<evidence type="ECO:0000313" key="2">
    <source>
        <dbReference type="EMBL" id="QDG52305.1"/>
    </source>
</evidence>
<name>A0A4Y6PX27_PERCE</name>
<feature type="compositionally biased region" description="Basic and acidic residues" evidence="1">
    <location>
        <begin position="700"/>
        <end position="718"/>
    </location>
</feature>
<reference evidence="2 3" key="1">
    <citation type="submission" date="2019-06" db="EMBL/GenBank/DDBJ databases">
        <title>Persicimonas caeni gen. nov., sp. nov., a predatory bacterium isolated from solar saltern.</title>
        <authorList>
            <person name="Wang S."/>
        </authorList>
    </citation>
    <scope>NUCLEOTIDE SEQUENCE [LARGE SCALE GENOMIC DNA]</scope>
    <source>
        <strain evidence="2 3">YN101</strain>
    </source>
</reference>
<protein>
    <submittedName>
        <fullName evidence="2">Uncharacterized protein</fullName>
    </submittedName>
</protein>